<dbReference type="EMBL" id="QRXY01000004">
    <property type="protein sequence ID" value="RGU46578.1"/>
    <property type="molecule type" value="Genomic_DNA"/>
</dbReference>
<feature type="transmembrane region" description="Helical" evidence="1">
    <location>
        <begin position="7"/>
        <end position="24"/>
    </location>
</feature>
<protein>
    <submittedName>
        <fullName evidence="2">DUF2194 domain-containing protein</fullName>
    </submittedName>
</protein>
<keyword evidence="1" id="KW-1133">Transmembrane helix</keyword>
<comment type="caution">
    <text evidence="2">The sequence shown here is derived from an EMBL/GenBank/DDBJ whole genome shotgun (WGS) entry which is preliminary data.</text>
</comment>
<dbReference type="RefSeq" id="WP_117823424.1">
    <property type="nucleotide sequence ID" value="NZ_QRXY01000004.1"/>
</dbReference>
<evidence type="ECO:0000313" key="2">
    <source>
        <dbReference type="EMBL" id="RGU46578.1"/>
    </source>
</evidence>
<keyword evidence="1" id="KW-0812">Transmembrane</keyword>
<accession>A0A3R5XNV9</accession>
<dbReference type="InterPro" id="IPR018695">
    <property type="entry name" value="DUF2194"/>
</dbReference>
<keyword evidence="1" id="KW-0472">Membrane</keyword>
<name>A0A3R5XNV9_9FIRM</name>
<evidence type="ECO:0000313" key="3">
    <source>
        <dbReference type="Proteomes" id="UP000285693"/>
    </source>
</evidence>
<proteinExistence type="predicted"/>
<gene>
    <name evidence="2" type="ORF">DWW65_04010</name>
</gene>
<organism evidence="2 3">
    <name type="scientific">Coprococcus comes</name>
    <dbReference type="NCBI Taxonomy" id="410072"/>
    <lineage>
        <taxon>Bacteria</taxon>
        <taxon>Bacillati</taxon>
        <taxon>Bacillota</taxon>
        <taxon>Clostridia</taxon>
        <taxon>Lachnospirales</taxon>
        <taxon>Lachnospiraceae</taxon>
        <taxon>Coprococcus</taxon>
    </lineage>
</organism>
<sequence length="603" mass="69064">MVSKRNFFAITIIMAITFFLFQFVNIAKDRWNDYETNSYAEDRNTLADKDSAYEVEGTSVVYIGKEQQDRIGNVAADWAHYMKKGFAYYVSLAELEAVLPDDGEGKPQIVVIDPDAVNWKDTQETRRLQDLAEEGITLVFGKLPDVKILKENKELCDLLGIRKIKKERTTVKGLHLYEGFLLGGERIYQAETKQEKKNQDMELTFPWFQLESGTKVYMKGIPKDKTLKEEAYPVVIWRNSFEKASVFAVNGNYMEDATGLGLLTGMLCEMSDYAIYPVVNAQNLVIANYPGFAEENDAVMEKMYSQSVRGVFRDIIWPSVNAIHEKNNMGLSFMLSPQLDYSDKKEPVGKDLRYYLKEINEARAEAGLSADMVSDTDIRKKLAEDEKFVRSEMPEFQFASFYQGKLSEKELAKALEQPVLQNVCTVIKAQDNQSNLLDYENENVTGQRVVSDGFSHTYSEDFRVKSIETALGYSSVLADMSQIVYPESEKDGWEKFSEKLSANISTYWKDFQGFDGTAVSECDKRIRNFLSLSYREERKNNIIMLEKEGTDEPAWFILRIHNEEIEKMGGGSYKKLEEGVWLIQADSNNVILNLKSSETQKYY</sequence>
<dbReference type="Proteomes" id="UP000285693">
    <property type="component" value="Unassembled WGS sequence"/>
</dbReference>
<reference evidence="2 3" key="1">
    <citation type="submission" date="2018-08" db="EMBL/GenBank/DDBJ databases">
        <title>A genome reference for cultivated species of the human gut microbiota.</title>
        <authorList>
            <person name="Zou Y."/>
            <person name="Xue W."/>
            <person name="Luo G."/>
        </authorList>
    </citation>
    <scope>NUCLEOTIDE SEQUENCE [LARGE SCALE GENOMIC DNA]</scope>
    <source>
        <strain evidence="2 3">AF16-31</strain>
    </source>
</reference>
<dbReference type="Pfam" id="PF09960">
    <property type="entry name" value="DUF2194"/>
    <property type="match status" value="1"/>
</dbReference>
<evidence type="ECO:0000256" key="1">
    <source>
        <dbReference type="SAM" id="Phobius"/>
    </source>
</evidence>
<dbReference type="AlphaFoldDB" id="A0A3R5XNV9"/>